<dbReference type="InterPro" id="IPR025735">
    <property type="entry name" value="RHIM"/>
</dbReference>
<dbReference type="GO" id="GO:0009893">
    <property type="term" value="P:positive regulation of metabolic process"/>
    <property type="evidence" value="ECO:0007669"/>
    <property type="project" value="UniProtKB-ARBA"/>
</dbReference>
<evidence type="ECO:0000313" key="5">
    <source>
        <dbReference type="Proteomes" id="UP000000437"/>
    </source>
</evidence>
<accession>Q0MSH9</accession>
<dbReference type="SUPFAM" id="SSF47986">
    <property type="entry name" value="DEATH domain"/>
    <property type="match status" value="1"/>
</dbReference>
<dbReference type="OrthoDB" id="535509at2759"/>
<gene>
    <name evidence="6 7" type="primary">ripk1l</name>
    <name evidence="6" type="synonym">rip1</name>
    <name evidence="6" type="synonym">si:ch211-241e1.1</name>
</gene>
<dbReference type="Gene3D" id="1.10.510.10">
    <property type="entry name" value="Transferase(Phosphotransferase) domain 1"/>
    <property type="match status" value="1"/>
</dbReference>
<dbReference type="InterPro" id="IPR000488">
    <property type="entry name" value="Death_dom"/>
</dbReference>
<reference evidence="6" key="1">
    <citation type="journal article" date="2007" name="Genome Biol.">
        <title>Conservation and divergence of gene families encoding components of innate immune response systems in zebrafish.</title>
        <authorList>
            <person name="Stein C."/>
            <person name="Caccamo M."/>
            <person name="Laird G."/>
            <person name="Leptin M."/>
        </authorList>
    </citation>
    <scope>NUCLEOTIDE SEQUENCE</scope>
</reference>
<reference evidence="6" key="12">
    <citation type="submission" date="2025-04" db="UniProtKB">
        <authorList>
            <consortium name="RefSeq"/>
        </authorList>
    </citation>
    <scope>IDENTIFICATION</scope>
</reference>
<dbReference type="GO" id="GO:0043123">
    <property type="term" value="P:positive regulation of canonical NF-kappaB signal transduction"/>
    <property type="evidence" value="ECO:0007669"/>
    <property type="project" value="UniProtKB-ARBA"/>
</dbReference>
<reference evidence="6" key="6">
    <citation type="journal article" date="2014" name="Cell Death Differ.">
        <title>Rip3 knockdown rescues photoreceptor cell death in blind pde6c zebrafish.</title>
        <authorList>
            <person name="Viringipurampeer I.A."/>
            <person name="Shan X."/>
            <person name="Gregory-Evans K."/>
            <person name="Zhang J.P."/>
            <person name="Mohammadi Z."/>
            <person name="Gregory-Evans C.Y."/>
        </authorList>
    </citation>
    <scope>NUCLEOTIDE SEQUENCE</scope>
</reference>
<dbReference type="InterPro" id="IPR051681">
    <property type="entry name" value="Ser/Thr_Kinases-Pseudokinases"/>
</dbReference>
<dbReference type="SMART" id="SM00005">
    <property type="entry name" value="DEATH"/>
    <property type="match status" value="1"/>
</dbReference>
<dbReference type="CTD" id="567460"/>
<dbReference type="KEGG" id="dre:567460"/>
<evidence type="ECO:0000256" key="1">
    <source>
        <dbReference type="SAM" id="MobiDB-lite"/>
    </source>
</evidence>
<dbReference type="CDD" id="cd08777">
    <property type="entry name" value="Death_RIP1"/>
    <property type="match status" value="1"/>
</dbReference>
<feature type="compositionally biased region" description="Polar residues" evidence="1">
    <location>
        <begin position="422"/>
        <end position="432"/>
    </location>
</feature>
<dbReference type="AGR" id="ZFIN:ZDB-GENE-070705-132"/>
<dbReference type="InterPro" id="IPR037934">
    <property type="entry name" value="RIP1_Death"/>
</dbReference>
<reference evidence="6" key="3">
    <citation type="journal article" date="2011" name="PLoS ONE">
        <title>Stage-specific expression of TNFalpha regulates bad/bid-mediated apoptosis and RIP1/ROS-mediated secondary necrosis in Birnavirus-infected fish cells.</title>
        <authorList>
            <person name="Wang W.L."/>
            <person name="Hong J.R."/>
            <person name="Lin G.H."/>
            <person name="Liu W."/>
            <person name="Gong H.Y."/>
            <person name="Lu M.W."/>
            <person name="Lin C.C."/>
            <person name="Wu J.L."/>
        </authorList>
    </citation>
    <scope>NUCLEOTIDE SEQUENCE</scope>
</reference>
<feature type="domain" description="Death" evidence="3">
    <location>
        <begin position="568"/>
        <end position="639"/>
    </location>
</feature>
<dbReference type="EC" id="2.7.11.1" evidence="6"/>
<dbReference type="InterPro" id="IPR000719">
    <property type="entry name" value="Prot_kinase_dom"/>
</dbReference>
<dbReference type="SUPFAM" id="SSF56112">
    <property type="entry name" value="Protein kinase-like (PK-like)"/>
    <property type="match status" value="1"/>
</dbReference>
<feature type="region of interest" description="Disordered" evidence="1">
    <location>
        <begin position="398"/>
        <end position="436"/>
    </location>
</feature>
<dbReference type="Proteomes" id="UP000000437">
    <property type="component" value="Chromosome 2"/>
</dbReference>
<dbReference type="GO" id="GO:0071345">
    <property type="term" value="P:cellular response to cytokine stimulus"/>
    <property type="evidence" value="ECO:0007669"/>
    <property type="project" value="UniProtKB-ARBA"/>
</dbReference>
<dbReference type="FunFam" id="1.10.533.10:FF:000101">
    <property type="entry name" value="Receptor-interacting serine/threonine kinase 1"/>
    <property type="match status" value="1"/>
</dbReference>
<dbReference type="PANTHER" id="PTHR44329">
    <property type="entry name" value="SERINE/THREONINE-PROTEIN KINASE TNNI3K-RELATED"/>
    <property type="match status" value="1"/>
</dbReference>
<keyword evidence="5" id="KW-1185">Reference proteome</keyword>
<proteinExistence type="evidence at transcript level"/>
<dbReference type="GO" id="GO:0005737">
    <property type="term" value="C:cytoplasm"/>
    <property type="evidence" value="ECO:0000318"/>
    <property type="project" value="GO_Central"/>
</dbReference>
<reference evidence="5" key="5">
    <citation type="journal article" date="2013" name="Nature">
        <title>The zebrafish reference genome sequence and its relationship to the human genome.</title>
        <authorList>
            <consortium name="Genome Reference Consortium Zebrafish"/>
            <person name="Howe K."/>
            <person name="Clark M.D."/>
            <person name="Torroja C.F."/>
            <person name="Torrance J."/>
            <person name="Berthelot C."/>
            <person name="Muffato M."/>
            <person name="Collins J.E."/>
            <person name="Humphray S."/>
            <person name="McLaren K."/>
            <person name="Matthews L."/>
            <person name="McLaren S."/>
            <person name="Sealy I."/>
            <person name="Caccamo M."/>
            <person name="Churcher C."/>
            <person name="Scott C."/>
            <person name="Barrett J.C."/>
            <person name="Koch R."/>
            <person name="Rauch G.J."/>
            <person name="White S."/>
            <person name="Chow W."/>
            <person name="Kilian B."/>
            <person name="Quintais L.T."/>
            <person name="Guerra-Assuncao J.A."/>
            <person name="Zhou Y."/>
            <person name="Gu Y."/>
            <person name="Yen J."/>
            <person name="Vogel J.H."/>
            <person name="Eyre T."/>
            <person name="Redmond S."/>
            <person name="Banerjee R."/>
            <person name="Chi J."/>
            <person name="Fu B."/>
            <person name="Langley E."/>
            <person name="Maguire S.F."/>
            <person name="Laird G.K."/>
            <person name="Lloyd D."/>
            <person name="Kenyon E."/>
            <person name="Donaldson S."/>
            <person name="Sehra H."/>
            <person name="Almeida-King J."/>
            <person name="Loveland J."/>
            <person name="Trevanion S."/>
            <person name="Jones M."/>
            <person name="Quail M."/>
            <person name="Willey D."/>
            <person name="Hunt A."/>
            <person name="Burton J."/>
            <person name="Sims S."/>
            <person name="McLay K."/>
            <person name="Plumb B."/>
            <person name="Davis J."/>
            <person name="Clee C."/>
            <person name="Oliver K."/>
            <person name="Clark R."/>
            <person name="Riddle C."/>
            <person name="Elliot D."/>
            <person name="Eliott D."/>
            <person name="Threadgold G."/>
            <person name="Harden G."/>
            <person name="Ware D."/>
            <person name="Begum S."/>
            <person name="Mortimore B."/>
            <person name="Mortimer B."/>
            <person name="Kerry G."/>
            <person name="Heath P."/>
            <person name="Phillimore B."/>
            <person name="Tracey A."/>
            <person name="Corby N."/>
            <person name="Dunn M."/>
            <person name="Johnson C."/>
            <person name="Wood J."/>
            <person name="Clark S."/>
            <person name="Pelan S."/>
            <person name="Griffiths G."/>
            <person name="Smith M."/>
            <person name="Glithero R."/>
            <person name="Howden P."/>
            <person name="Barker N."/>
            <person name="Lloyd C."/>
            <person name="Stevens C."/>
            <person name="Harley J."/>
            <person name="Holt K."/>
            <person name="Panagiotidis G."/>
            <person name="Lovell J."/>
            <person name="Beasley H."/>
            <person name="Henderson C."/>
            <person name="Gordon D."/>
            <person name="Auger K."/>
            <person name="Wright D."/>
            <person name="Collins J."/>
            <person name="Raisen C."/>
            <person name="Dyer L."/>
            <person name="Leung K."/>
            <person name="Robertson L."/>
            <person name="Ambridge K."/>
            <person name="Leongamornlert D."/>
            <person name="McGuire S."/>
            <person name="Gilderthorp R."/>
            <person name="Griffiths C."/>
            <person name="Manthravadi D."/>
            <person name="Nichol S."/>
            <person name="Barker G."/>
            <person name="Whitehead S."/>
            <person name="Kay M."/>
            <person name="Brown J."/>
            <person name="Murnane C."/>
            <person name="Gray E."/>
            <person name="Humphries M."/>
            <person name="Sycamore N."/>
            <person name="Barker D."/>
            <person name="Saunders D."/>
            <person name="Wallis J."/>
            <person name="Babbage A."/>
            <person name="Hammond S."/>
            <person name="Mashreghi-Mohammadi M."/>
            <person name="Barr L."/>
            <person name="Martin S."/>
            <person name="Wray P."/>
            <person name="Ellington A."/>
            <person name="Matthews N."/>
            <person name="Ellwood M."/>
            <person name="Woodmansey R."/>
            <person name="Clark G."/>
            <person name="Cooper J."/>
            <person name="Cooper J."/>
            <person name="Tromans A."/>
            <person name="Grafham D."/>
            <person name="Skuce C."/>
            <person name="Pandian R."/>
            <person name="Andrews R."/>
            <person name="Harrison E."/>
            <person name="Kimberley A."/>
            <person name="Garnett J."/>
            <person name="Fosker N."/>
            <person name="Hall R."/>
            <person name="Garner P."/>
            <person name="Kelly D."/>
            <person name="Bird C."/>
            <person name="Palmer S."/>
            <person name="Gehring I."/>
            <person name="Berger A."/>
            <person name="Dooley C.M."/>
            <person name="Ersan-Urun Z."/>
            <person name="Eser C."/>
            <person name="Geiger H."/>
            <person name="Geisler M."/>
            <person name="Karotki L."/>
            <person name="Kirn A."/>
            <person name="Konantz J."/>
            <person name="Konantz M."/>
            <person name="Oberlander M."/>
            <person name="Rudolph-Geiger S."/>
            <person name="Teucke M."/>
            <person name="Lanz C."/>
            <person name="Raddatz G."/>
            <person name="Osoegawa K."/>
            <person name="Zhu B."/>
            <person name="Rapp A."/>
            <person name="Widaa S."/>
            <person name="Langford C."/>
            <person name="Yang F."/>
            <person name="Schuster S.C."/>
            <person name="Carter N.P."/>
            <person name="Harrow J."/>
            <person name="Ning Z."/>
            <person name="Herrero J."/>
            <person name="Searle S.M."/>
            <person name="Enright A."/>
            <person name="Geisler R."/>
            <person name="Plasterk R.H."/>
            <person name="Lee C."/>
            <person name="Westerfield M."/>
            <person name="de Jong P.J."/>
            <person name="Zon L.I."/>
            <person name="Postlethwait J.H."/>
            <person name="Nusslein-Volhard C."/>
            <person name="Hubbard T.J."/>
            <person name="Roest Crollius H."/>
            <person name="Rogers J."/>
            <person name="Stemple D.L."/>
        </authorList>
    </citation>
    <scope>NUCLEOTIDE SEQUENCE [LARGE SCALE GENOMIC DNA]</scope>
</reference>
<dbReference type="PROSITE" id="PS00108">
    <property type="entry name" value="PROTEIN_KINASE_ST"/>
    <property type="match status" value="1"/>
</dbReference>
<dbReference type="InterPro" id="IPR011009">
    <property type="entry name" value="Kinase-like_dom_sf"/>
</dbReference>
<name>Q0MSH9_DANRE</name>
<dbReference type="Pfam" id="PF00531">
    <property type="entry name" value="Death"/>
    <property type="match status" value="1"/>
</dbReference>
<dbReference type="InterPro" id="IPR001245">
    <property type="entry name" value="Ser-Thr/Tyr_kinase_cat_dom"/>
</dbReference>
<dbReference type="GlyGen" id="Q0MSH9">
    <property type="glycosylation" value="1 site"/>
</dbReference>
<dbReference type="EMBL" id="DQ848680">
    <property type="protein sequence ID" value="ABH10823.1"/>
    <property type="molecule type" value="mRNA"/>
</dbReference>
<dbReference type="FunFam" id="1.10.510.10:FF:000472">
    <property type="entry name" value="Receptor interacting serine/threonine kinase 1"/>
    <property type="match status" value="1"/>
</dbReference>
<dbReference type="SMR" id="Q0MSH9"/>
<dbReference type="CDD" id="cd14027">
    <property type="entry name" value="STKc_RIP1"/>
    <property type="match status" value="1"/>
</dbReference>
<dbReference type="GO" id="GO:0004706">
    <property type="term" value="F:JUN kinase kinase kinase activity"/>
    <property type="evidence" value="ECO:0000318"/>
    <property type="project" value="GO_Central"/>
</dbReference>
<evidence type="ECO:0000313" key="7">
    <source>
        <dbReference type="ZFIN" id="ZDB-GENE-070705-132"/>
    </source>
</evidence>
<feature type="compositionally biased region" description="Low complexity" evidence="1">
    <location>
        <begin position="411"/>
        <end position="421"/>
    </location>
</feature>
<reference evidence="6" key="4">
    <citation type="journal article" date="2013" name="Cell">
        <title>TNF dually mediates resistance and susceptibility to mycobacteria via mitochondrial reactive oxygen species.</title>
        <authorList>
            <person name="Roca F.J."/>
            <person name="Ramakrishnan L."/>
        </authorList>
    </citation>
    <scope>NUCLEOTIDE SEQUENCE</scope>
</reference>
<dbReference type="ZFIN" id="ZDB-GENE-070705-132">
    <property type="gene designation" value="ripk1l"/>
</dbReference>
<feature type="compositionally biased region" description="Polar residues" evidence="1">
    <location>
        <begin position="398"/>
        <end position="410"/>
    </location>
</feature>
<evidence type="ECO:0000313" key="4">
    <source>
        <dbReference type="EMBL" id="ABH10823.1"/>
    </source>
</evidence>
<dbReference type="Pfam" id="PF12721">
    <property type="entry name" value="RHIM"/>
    <property type="match status" value="1"/>
</dbReference>
<reference evidence="6" key="7">
    <citation type="journal article" date="2020" name="Sci. Adv.">
        <title>RIPK3-mediated inflammation is a conserved beta cell response to ER stress.</title>
        <authorList>
            <person name="Yang B."/>
            <person name="Maddison L.A."/>
            <person name="Zaborska K.E."/>
            <person name="Dai C."/>
            <person name="Yin L."/>
            <person name="Tang Z."/>
            <person name="Zang L."/>
            <person name="Jacobson D.A."/>
            <person name="Powers A.C."/>
            <person name="Chen W."/>
        </authorList>
    </citation>
    <scope>NUCLEOTIDE SEQUENCE</scope>
</reference>
<dbReference type="AlphaFoldDB" id="Q0MSH9"/>
<evidence type="ECO:0000259" key="3">
    <source>
        <dbReference type="PROSITE" id="PS50017"/>
    </source>
</evidence>
<dbReference type="GO" id="GO:0031349">
    <property type="term" value="P:positive regulation of defense response"/>
    <property type="evidence" value="ECO:0007669"/>
    <property type="project" value="UniProtKB-ARBA"/>
</dbReference>
<sequence length="661" mass="73959">MSTSVSPSLMKSADLIKKEPLDYGGFGEVYLCYHKTLGHVVLKTVYTGPPRSGRQKQSLLEEGSLMSRLNHQRVVKLLGVILEDGDYSLVMELIPKGNLLTMLEKVTVPISVKGRIILEILEGMVYLTKNQVIHKDLKPENILVDKNFHIKIADLGLATSEVWSKLTKEESRRQSRLGKKTSAHAAGTLCYMAPEHLKSIHTRSSEKSDVYSFAIVLWVILTGREPYEDARSEDQICHCVCQGERPDEALIPPNTPTDITDLMKSCWHQDPLQRPSFTDCYNRFLPFYKEKLAANVKADLENLMKLYEGPEELVEKLKLLNTNALIPEDPSLCSRDSPTPLRSSDIGPVEASIEDLSFRSCEDSVLEADATPSCPNLELKLEQEYNYHKFGSRIVDQSDGSMWSPAQQPASSTDASSQMSSVKSWTKPSAPSTEEELYPRAAASFDSLHRPELRSQFSVPQSDHERLRPHAHLPWNRVKSCPEGANHVAESLIDTNSNLRFNSPVTYPASDSAFPVSISNASAIQIGSYNTMNLRISDSSPYSSLSTTGSTTSRYKELLLMYESHTVTESHLELVRQNVGANWKQVARKLGLSEIDVETIEHDYDRDGLTEKVHQMLERWKMREGLMGITVGKLCQALEGCIKPNALLHMLRQLQDSAAAP</sequence>
<protein>
    <submittedName>
        <fullName evidence="4">Receptor-interacting protein 1</fullName>
    </submittedName>
    <submittedName>
        <fullName evidence="6">Receptor-interacting serine/threonine-protein kinase 1</fullName>
        <ecNumber evidence="6">2.7.11.1</ecNumber>
    </submittedName>
</protein>
<dbReference type="GO" id="GO:0005524">
    <property type="term" value="F:ATP binding"/>
    <property type="evidence" value="ECO:0007669"/>
    <property type="project" value="InterPro"/>
</dbReference>
<reference evidence="4 6" key="2">
    <citation type="journal article" date="2007" name="J. Immunol.">
        <title>Evidence for evolving Toll-IL-1 receptor-containing adaptor molecule function in vertebrates.</title>
        <authorList>
            <person name="Sullivan C."/>
            <person name="Postlethwait J.H."/>
            <person name="Lage C.R."/>
            <person name="Millard P.J."/>
            <person name="Kim C.H."/>
        </authorList>
    </citation>
    <scope>NUCLEOTIDE SEQUENCE</scope>
</reference>
<reference evidence="6" key="9">
    <citation type="journal article" date="2021" name="Genes (Basel)">
        <title>The Axenfeld-Rieger Syndrome Gene FOXC1 Contributes to Left-Right Patterning.</title>
        <authorList>
            <person name="Chrystal P.W."/>
            <person name="French C.R."/>
            <person name="Jean F."/>
            <person name="Havrylov S."/>
            <person name="van Baarle S."/>
            <person name="Peturson A.M."/>
            <person name="Xu P."/>
            <person name="Crump J.G."/>
            <person name="Pilgrim D.B."/>
            <person name="Lehmann O.J."/>
            <person name="Waskiewicz A.J."/>
        </authorList>
    </citation>
    <scope>NUCLEOTIDE SEQUENCE</scope>
</reference>
<reference evidence="6" key="10">
    <citation type="journal article" date="2021" name="Nat. Commun.">
        <title>Cytosolic dsDNA of mitochondrial origin induces cytotoxicity and neurodegeneration in cellular and zebrafish models of Parkinson's disease.</title>
        <authorList>
            <person name="Matsui H."/>
            <person name="Ito J."/>
            <person name="Matsui N."/>
            <person name="Uechi T."/>
            <person name="Onodera O."/>
            <person name="Kakita A."/>
        </authorList>
    </citation>
    <scope>NUCLEOTIDE SEQUENCE</scope>
</reference>
<dbReference type="PANTHER" id="PTHR44329:SF6">
    <property type="entry name" value="RECEPTOR-INTERACTING SERINE_THREONINE-PROTEIN KINASE 1"/>
    <property type="match status" value="1"/>
</dbReference>
<dbReference type="InterPro" id="IPR011029">
    <property type="entry name" value="DEATH-like_dom_sf"/>
</dbReference>
<evidence type="ECO:0000259" key="2">
    <source>
        <dbReference type="PROSITE" id="PS50011"/>
    </source>
</evidence>
<reference evidence="6" key="11">
    <citation type="journal article" date="2022" name="Comp. Biochem. Physiol. C Toxicol. Pharmacol.">
        <title>Bacterial-agglutinating and opsonic activities of RIPK1 in zebrafish.</title>
        <authorList>
            <person name="Duan H."/>
            <person name="Yang S."/>
            <person name="Zhang X."/>
            <person name="Ji G."/>
        </authorList>
    </citation>
    <scope>NUCLEOTIDE SEQUENCE</scope>
</reference>
<dbReference type="PROSITE" id="PS50011">
    <property type="entry name" value="PROTEIN_KINASE_DOM"/>
    <property type="match status" value="1"/>
</dbReference>
<dbReference type="GO" id="GO:0007165">
    <property type="term" value="P:signal transduction"/>
    <property type="evidence" value="ECO:0000318"/>
    <property type="project" value="GO_Central"/>
</dbReference>
<evidence type="ECO:0000313" key="6">
    <source>
        <dbReference type="RefSeq" id="NP_001036815.1"/>
    </source>
</evidence>
<dbReference type="Gene3D" id="1.10.533.10">
    <property type="entry name" value="Death Domain, Fas"/>
    <property type="match status" value="1"/>
</dbReference>
<dbReference type="PROSITE" id="PS50017">
    <property type="entry name" value="DEATH_DOMAIN"/>
    <property type="match status" value="1"/>
</dbReference>
<reference evidence="6" key="8">
    <citation type="journal article" date="2021" name="Elife">
        <title>Large-scale phenotypic drug screen identifies neuroprotectants in zebrafish and mouse models of retinitis pigmentosa.</title>
        <authorList>
            <person name="Zhang L."/>
            <person name="Chen C."/>
            <person name="Fu J."/>
            <person name="Lilley B."/>
            <person name="Berlinicke C."/>
            <person name="Hansen B."/>
            <person name="Ding D."/>
            <person name="Wang G."/>
            <person name="Wang T."/>
            <person name="Shou D."/>
            <person name="Ye Y."/>
            <person name="Mulligan T."/>
            <person name="Emmerich K."/>
            <person name="Saxena M.T."/>
            <person name="Hall K.R."/>
            <person name="Sharrock A.V."/>
            <person name="Brandon C."/>
            <person name="Park H."/>
            <person name="Kam T.I."/>
            <person name="Dawson V.L."/>
            <person name="Dawson T.M."/>
            <person name="Shim J.S."/>
            <person name="Hanes J."/>
            <person name="Ji H."/>
            <person name="Liu J.O."/>
            <person name="Qian J."/>
            <person name="Ackerley D.F."/>
            <person name="Rohrer B."/>
            <person name="Zack D.J."/>
            <person name="Mumm J.S."/>
        </authorList>
    </citation>
    <scope>NUCLEOTIDE SEQUENCE</scope>
</reference>
<organism evidence="4">
    <name type="scientific">Danio rerio</name>
    <name type="common">Zebrafish</name>
    <name type="synonym">Brachydanio rerio</name>
    <dbReference type="NCBI Taxonomy" id="7955"/>
    <lineage>
        <taxon>Eukaryota</taxon>
        <taxon>Metazoa</taxon>
        <taxon>Chordata</taxon>
        <taxon>Craniata</taxon>
        <taxon>Vertebrata</taxon>
        <taxon>Euteleostomi</taxon>
        <taxon>Actinopterygii</taxon>
        <taxon>Neopterygii</taxon>
        <taxon>Teleostei</taxon>
        <taxon>Ostariophysi</taxon>
        <taxon>Cypriniformes</taxon>
        <taxon>Danionidae</taxon>
        <taxon>Danioninae</taxon>
        <taxon>Danio</taxon>
    </lineage>
</organism>
<dbReference type="RefSeq" id="NP_001036815.1">
    <property type="nucleotide sequence ID" value="NM_001043350.1"/>
</dbReference>
<keyword evidence="6" id="KW-0418">Kinase</keyword>
<feature type="domain" description="Protein kinase" evidence="2">
    <location>
        <begin position="15"/>
        <end position="288"/>
    </location>
</feature>
<keyword evidence="6" id="KW-0808">Transferase</keyword>
<dbReference type="GeneID" id="567460"/>
<dbReference type="InterPro" id="IPR008271">
    <property type="entry name" value="Ser/Thr_kinase_AS"/>
</dbReference>
<keyword evidence="6" id="KW-0675">Receptor</keyword>
<dbReference type="SMART" id="SM00220">
    <property type="entry name" value="S_TKc"/>
    <property type="match status" value="1"/>
</dbReference>
<dbReference type="Pfam" id="PF07714">
    <property type="entry name" value="PK_Tyr_Ser-Thr"/>
    <property type="match status" value="1"/>
</dbReference>